<evidence type="ECO:0000313" key="5">
    <source>
        <dbReference type="Proteomes" id="UP000053791"/>
    </source>
</evidence>
<evidence type="ECO:0000313" key="4">
    <source>
        <dbReference type="EMBL" id="KUJ86100.1"/>
    </source>
</evidence>
<keyword evidence="5" id="KW-1185">Reference proteome</keyword>
<evidence type="ECO:0000256" key="2">
    <source>
        <dbReference type="PIRSR" id="PIRSR005962-1"/>
    </source>
</evidence>
<proteinExistence type="predicted"/>
<dbReference type="Gene3D" id="3.30.70.360">
    <property type="match status" value="1"/>
</dbReference>
<dbReference type="InterPro" id="IPR017439">
    <property type="entry name" value="Amidohydrolase"/>
</dbReference>
<feature type="domain" description="Peptidase M20 dimerisation" evidence="3">
    <location>
        <begin position="179"/>
        <end position="279"/>
    </location>
</feature>
<dbReference type="STRING" id="1685379.AVO45_03815"/>
<keyword evidence="1" id="KW-0378">Hydrolase</keyword>
<dbReference type="AlphaFoldDB" id="A0A117KH76"/>
<dbReference type="Pfam" id="PF01546">
    <property type="entry name" value="Peptidase_M20"/>
    <property type="match status" value="1"/>
</dbReference>
<feature type="binding site" evidence="2">
    <location>
        <position position="158"/>
    </location>
    <ligand>
        <name>Mn(2+)</name>
        <dbReference type="ChEBI" id="CHEBI:29035"/>
        <label>2</label>
    </ligand>
</feature>
<feature type="binding site" evidence="2">
    <location>
        <position position="99"/>
    </location>
    <ligand>
        <name>Mn(2+)</name>
        <dbReference type="ChEBI" id="CHEBI:29035"/>
        <label>2</label>
    </ligand>
</feature>
<dbReference type="GO" id="GO:0046872">
    <property type="term" value="F:metal ion binding"/>
    <property type="evidence" value="ECO:0007669"/>
    <property type="project" value="UniProtKB-KW"/>
</dbReference>
<keyword evidence="2" id="KW-0464">Manganese</keyword>
<dbReference type="NCBIfam" id="TIGR01891">
    <property type="entry name" value="amidohydrolases"/>
    <property type="match status" value="1"/>
</dbReference>
<reference evidence="4 5" key="1">
    <citation type="submission" date="2015-12" db="EMBL/GenBank/DDBJ databases">
        <authorList>
            <person name="Shamseldin A."/>
            <person name="Moawad H."/>
            <person name="Abd El-Rahim W.M."/>
            <person name="Sadowsky M.J."/>
        </authorList>
    </citation>
    <scope>NUCLEOTIDE SEQUENCE [LARGE SCALE GENOMIC DNA]</scope>
    <source>
        <strain evidence="4 5">ZGT118</strain>
    </source>
</reference>
<feature type="binding site" evidence="2">
    <location>
        <position position="97"/>
    </location>
    <ligand>
        <name>Mn(2+)</name>
        <dbReference type="ChEBI" id="CHEBI:29035"/>
        <label>2</label>
    </ligand>
</feature>
<dbReference type="InterPro" id="IPR036264">
    <property type="entry name" value="Bact_exopeptidase_dim_dom"/>
</dbReference>
<dbReference type="Proteomes" id="UP000053791">
    <property type="component" value="Unassembled WGS sequence"/>
</dbReference>
<feature type="binding site" evidence="2">
    <location>
        <position position="132"/>
    </location>
    <ligand>
        <name>Mn(2+)</name>
        <dbReference type="ChEBI" id="CHEBI:29035"/>
        <label>2</label>
    </ligand>
</feature>
<comment type="caution">
    <text evidence="4">The sequence shown here is derived from an EMBL/GenBank/DDBJ whole genome shotgun (WGS) entry which is preliminary data.</text>
</comment>
<gene>
    <name evidence="4" type="ORF">AVO45_03815</name>
</gene>
<comment type="cofactor">
    <cofactor evidence="2">
        <name>Mn(2+)</name>
        <dbReference type="ChEBI" id="CHEBI:29035"/>
    </cofactor>
    <text evidence="2">The Mn(2+) ion enhances activity.</text>
</comment>
<protein>
    <submittedName>
        <fullName evidence="4">Peptidase M20</fullName>
    </submittedName>
</protein>
<dbReference type="PANTHER" id="PTHR11014:SF169">
    <property type="entry name" value="CLAN MH, FAMILY M20, PEPTIDASE T-LIKE METALLOPEPTIDASE"/>
    <property type="match status" value="1"/>
</dbReference>
<evidence type="ECO:0000256" key="1">
    <source>
        <dbReference type="ARBA" id="ARBA00022801"/>
    </source>
</evidence>
<accession>A0A117KH76</accession>
<sequence>MTPETLARLTALRHELHQYPEVSGQEEKTAARIAELLSQYRPEEIVTGIGGHGVAAVFDSGEEGPSVGIRCELDALPIQEVSDAPYVSRVPGKGHLCGHDGHMTIVLGVAEELARQRPTRGRIVLIFQPAEETGKGALAYRADPKFRNVATDYVFSLHNLPGLALGGVELCTGPANCASRGMRVVLKGKTSHAAAPQDGLSPAKAMARLMPALAGLGPGGELDSEYALTTLTHAELGERTFGVAPGFGELWVTLRTVSDGRMARLVADAEALVRQHAEADGLGVEITYDDVFDACTNDPDAVEILAAACRVQGVPLRLSEKPQKFSEDFGQFAKGAKAAMFWLGAGEEHPQLHNPDYDFPDDLIAVGADIFLTAARQLTG</sequence>
<dbReference type="SUPFAM" id="SSF53187">
    <property type="entry name" value="Zn-dependent exopeptidases"/>
    <property type="match status" value="1"/>
</dbReference>
<dbReference type="Pfam" id="PF07687">
    <property type="entry name" value="M20_dimer"/>
    <property type="match status" value="1"/>
</dbReference>
<dbReference type="EMBL" id="LQBQ01000001">
    <property type="protein sequence ID" value="KUJ86100.1"/>
    <property type="molecule type" value="Genomic_DNA"/>
</dbReference>
<evidence type="ECO:0000259" key="3">
    <source>
        <dbReference type="Pfam" id="PF07687"/>
    </source>
</evidence>
<name>A0A117KH76_9RHOB</name>
<keyword evidence="2" id="KW-0479">Metal-binding</keyword>
<feature type="binding site" evidence="2">
    <location>
        <position position="353"/>
    </location>
    <ligand>
        <name>Mn(2+)</name>
        <dbReference type="ChEBI" id="CHEBI:29035"/>
        <label>2</label>
    </ligand>
</feature>
<dbReference type="PANTHER" id="PTHR11014">
    <property type="entry name" value="PEPTIDASE M20 FAMILY MEMBER"/>
    <property type="match status" value="1"/>
</dbReference>
<dbReference type="InterPro" id="IPR002933">
    <property type="entry name" value="Peptidase_M20"/>
</dbReference>
<dbReference type="GO" id="GO:0016787">
    <property type="term" value="F:hydrolase activity"/>
    <property type="evidence" value="ECO:0007669"/>
    <property type="project" value="UniProtKB-KW"/>
</dbReference>
<dbReference type="InterPro" id="IPR011650">
    <property type="entry name" value="Peptidase_M20_dimer"/>
</dbReference>
<dbReference type="PIRSF" id="PIRSF005962">
    <property type="entry name" value="Pept_M20D_amidohydro"/>
    <property type="match status" value="1"/>
</dbReference>
<dbReference type="Gene3D" id="3.40.630.10">
    <property type="entry name" value="Zn peptidases"/>
    <property type="match status" value="1"/>
</dbReference>
<organism evidence="4 5">
    <name type="scientific">Ruegeria marisrubri</name>
    <dbReference type="NCBI Taxonomy" id="1685379"/>
    <lineage>
        <taxon>Bacteria</taxon>
        <taxon>Pseudomonadati</taxon>
        <taxon>Pseudomonadota</taxon>
        <taxon>Alphaproteobacteria</taxon>
        <taxon>Rhodobacterales</taxon>
        <taxon>Roseobacteraceae</taxon>
        <taxon>Ruegeria</taxon>
    </lineage>
</organism>
<dbReference type="OrthoDB" id="9777385at2"/>
<dbReference type="SUPFAM" id="SSF55031">
    <property type="entry name" value="Bacterial exopeptidase dimerisation domain"/>
    <property type="match status" value="1"/>
</dbReference>
<dbReference type="RefSeq" id="WP_068344552.1">
    <property type="nucleotide sequence ID" value="NZ_LQBQ01000001.1"/>
</dbReference>